<dbReference type="AlphaFoldDB" id="A0A0B7GYN8"/>
<dbReference type="EMBL" id="CDNC01000014">
    <property type="protein sequence ID" value="CEM61786.1"/>
    <property type="molecule type" value="Genomic_DNA"/>
</dbReference>
<sequence>MPVLPHKKRGTVYLYNDSRPALARRLSGRFFGVRGFGCLLGVKRGVGIPMVSLLTVVKLRTGTDARGSKQKRRFKAKVFAKL</sequence>
<evidence type="ECO:0000313" key="2">
    <source>
        <dbReference type="Proteomes" id="UP000042527"/>
    </source>
</evidence>
<reference evidence="2" key="1">
    <citation type="submission" date="2015-01" db="EMBL/GenBank/DDBJ databases">
        <authorList>
            <person name="Manzoor Shahid"/>
            <person name="Zubair Saima"/>
        </authorList>
    </citation>
    <scope>NUCLEOTIDE SEQUENCE [LARGE SCALE GENOMIC DNA]</scope>
    <source>
        <strain evidence="2">V1</strain>
    </source>
</reference>
<protein>
    <submittedName>
        <fullName evidence="1">Uncharacterized protein</fullName>
    </submittedName>
</protein>
<name>A0A0B7GYN8_TREPH</name>
<proteinExistence type="predicted"/>
<dbReference type="Proteomes" id="UP000042527">
    <property type="component" value="Unassembled WGS sequence"/>
</dbReference>
<keyword evidence="2" id="KW-1185">Reference proteome</keyword>
<organism evidence="1 2">
    <name type="scientific">Treponema phagedenis</name>
    <dbReference type="NCBI Taxonomy" id="162"/>
    <lineage>
        <taxon>Bacteria</taxon>
        <taxon>Pseudomonadati</taxon>
        <taxon>Spirochaetota</taxon>
        <taxon>Spirochaetia</taxon>
        <taxon>Spirochaetales</taxon>
        <taxon>Treponemataceae</taxon>
        <taxon>Treponema</taxon>
    </lineage>
</organism>
<evidence type="ECO:0000313" key="1">
    <source>
        <dbReference type="EMBL" id="CEM61786.1"/>
    </source>
</evidence>
<accession>A0A0B7GYN8</accession>
<gene>
    <name evidence="1" type="ORF">TPHV1_210019</name>
</gene>